<gene>
    <name evidence="2" type="ORF">CAC42_715</name>
</gene>
<accession>A0A2K1QJY9</accession>
<evidence type="ECO:0000313" key="3">
    <source>
        <dbReference type="Proteomes" id="UP000243797"/>
    </source>
</evidence>
<dbReference type="AlphaFoldDB" id="A0A2K1QJY9"/>
<sequence>MASQSLPLNTHYGTGRESASQPSRVCCNYHAKLYQAADISITEGICSRRFDSWTLQEAYQYMSAPPRAQDMITSSGAVAIGTDTDVSILKLLRDCCSHHGALYHAFYILNGEGKCPREFDNVHPIAIHLARPMNIVQAWETMERHHYGALQAEIDRIRHRRNLLRDQLIEVFDYLPTLLLQRQPPQVTTPKVKALASRFSAFSELDIKVVTMEVQGRQFGNRPSDTFPPPKLSEAADFQREDLAGNKSVKIVWDFLVMSALVWFQWYRASMAMVTRWMAENQYGCILMTA</sequence>
<organism evidence="2 3">
    <name type="scientific">Sphaceloma murrayae</name>
    <dbReference type="NCBI Taxonomy" id="2082308"/>
    <lineage>
        <taxon>Eukaryota</taxon>
        <taxon>Fungi</taxon>
        <taxon>Dikarya</taxon>
        <taxon>Ascomycota</taxon>
        <taxon>Pezizomycotina</taxon>
        <taxon>Dothideomycetes</taxon>
        <taxon>Dothideomycetidae</taxon>
        <taxon>Myriangiales</taxon>
        <taxon>Elsinoaceae</taxon>
        <taxon>Sphaceloma</taxon>
    </lineage>
</organism>
<dbReference type="Proteomes" id="UP000243797">
    <property type="component" value="Unassembled WGS sequence"/>
</dbReference>
<feature type="region of interest" description="Disordered" evidence="1">
    <location>
        <begin position="1"/>
        <end position="21"/>
    </location>
</feature>
<proteinExistence type="predicted"/>
<reference evidence="2 3" key="1">
    <citation type="submission" date="2017-06" db="EMBL/GenBank/DDBJ databases">
        <title>Draft genome sequence of a variant of Elsinoe murrayae.</title>
        <authorList>
            <person name="Cheng Q."/>
        </authorList>
    </citation>
    <scope>NUCLEOTIDE SEQUENCE [LARGE SCALE GENOMIC DNA]</scope>
    <source>
        <strain evidence="2 3">CQ-2017a</strain>
    </source>
</reference>
<evidence type="ECO:0000313" key="2">
    <source>
        <dbReference type="EMBL" id="PNS15456.1"/>
    </source>
</evidence>
<keyword evidence="3" id="KW-1185">Reference proteome</keyword>
<comment type="caution">
    <text evidence="2">The sequence shown here is derived from an EMBL/GenBank/DDBJ whole genome shotgun (WGS) entry which is preliminary data.</text>
</comment>
<name>A0A2K1QJY9_9PEZI</name>
<dbReference type="InParanoid" id="A0A2K1QJY9"/>
<evidence type="ECO:0000256" key="1">
    <source>
        <dbReference type="SAM" id="MobiDB-lite"/>
    </source>
</evidence>
<protein>
    <submittedName>
        <fullName evidence="2">Uncharacterized protein</fullName>
    </submittedName>
</protein>
<dbReference type="EMBL" id="NKHZ01000070">
    <property type="protein sequence ID" value="PNS15456.1"/>
    <property type="molecule type" value="Genomic_DNA"/>
</dbReference>